<keyword evidence="1" id="KW-0472">Membrane</keyword>
<proteinExistence type="predicted"/>
<keyword evidence="1" id="KW-0812">Transmembrane</keyword>
<evidence type="ECO:0000256" key="2">
    <source>
        <dbReference type="SAM" id="SignalP"/>
    </source>
</evidence>
<organism evidence="3 4">
    <name type="scientific">Allosphingosinicella flava</name>
    <dbReference type="NCBI Taxonomy" id="2771430"/>
    <lineage>
        <taxon>Bacteria</taxon>
        <taxon>Pseudomonadati</taxon>
        <taxon>Pseudomonadota</taxon>
        <taxon>Alphaproteobacteria</taxon>
        <taxon>Sphingomonadales</taxon>
        <taxon>Sphingomonadaceae</taxon>
        <taxon>Allosphingosinicella</taxon>
    </lineage>
</organism>
<dbReference type="KEGG" id="sflv:IC614_00520"/>
<protein>
    <recommendedName>
        <fullName evidence="5">Ammonium transporter</fullName>
    </recommendedName>
</protein>
<evidence type="ECO:0000256" key="1">
    <source>
        <dbReference type="SAM" id="Phobius"/>
    </source>
</evidence>
<dbReference type="AlphaFoldDB" id="A0A7T2GJR4"/>
<feature type="chain" id="PRO_5032859583" description="Ammonium transporter" evidence="2">
    <location>
        <begin position="18"/>
        <end position="79"/>
    </location>
</feature>
<gene>
    <name evidence="3" type="ORF">IC614_00520</name>
</gene>
<sequence>MLIKKLAVAAVATSLLAAPVAANPASALSLAPSVRAGAQAEGENELFGTLFGTLISLAGTALSLYLAYELIDDEDSVSA</sequence>
<dbReference type="EMBL" id="CP065592">
    <property type="protein sequence ID" value="QPQ55144.1"/>
    <property type="molecule type" value="Genomic_DNA"/>
</dbReference>
<dbReference type="Proteomes" id="UP000594873">
    <property type="component" value="Chromosome"/>
</dbReference>
<feature type="transmembrane region" description="Helical" evidence="1">
    <location>
        <begin position="46"/>
        <end position="68"/>
    </location>
</feature>
<evidence type="ECO:0000313" key="4">
    <source>
        <dbReference type="Proteomes" id="UP000594873"/>
    </source>
</evidence>
<reference evidence="3 4" key="1">
    <citation type="submission" date="2020-11" db="EMBL/GenBank/DDBJ databases">
        <title>Genome seq and assembly of Sphingosinicella sp.</title>
        <authorList>
            <person name="Chhetri G."/>
        </authorList>
    </citation>
    <scope>NUCLEOTIDE SEQUENCE [LARGE SCALE GENOMIC DNA]</scope>
    <source>
        <strain evidence="3 4">UDD2</strain>
    </source>
</reference>
<keyword evidence="2" id="KW-0732">Signal</keyword>
<keyword evidence="1" id="KW-1133">Transmembrane helix</keyword>
<evidence type="ECO:0008006" key="5">
    <source>
        <dbReference type="Google" id="ProtNLM"/>
    </source>
</evidence>
<dbReference type="RefSeq" id="WP_200971819.1">
    <property type="nucleotide sequence ID" value="NZ_CP065592.1"/>
</dbReference>
<evidence type="ECO:0000313" key="3">
    <source>
        <dbReference type="EMBL" id="QPQ55144.1"/>
    </source>
</evidence>
<accession>A0A7T2GJR4</accession>
<name>A0A7T2GJR4_9SPHN</name>
<feature type="signal peptide" evidence="2">
    <location>
        <begin position="1"/>
        <end position="17"/>
    </location>
</feature>
<keyword evidence="4" id="KW-1185">Reference proteome</keyword>